<accession>A0A7C3WRU2</accession>
<dbReference type="NCBIfam" id="TIGR01509">
    <property type="entry name" value="HAD-SF-IA-v3"/>
    <property type="match status" value="1"/>
</dbReference>
<dbReference type="PRINTS" id="PR00413">
    <property type="entry name" value="HADHALOGNASE"/>
</dbReference>
<sequence>MSRVDLRGIQGVLFDLGGTLDSDGEHWLNRFYLLYQKHLPQVDFLSLKSAFYEAEAACLQEPGVAALDLAGLIDFHVSRQFQALGINSPQASAALADGFLESCRRCLRRNAGLLARLSKRLRLGVVTNFYGNAARLLTGEGLGEFFTVIVDSVVAGVRKPDPAIFLAALRELKLPPTRAAYVGDSYGQDIRPAKQVGLITVWLRNDAMSAPLPPDFDPTSADFQIRSLMDLEGLFL</sequence>
<evidence type="ECO:0000256" key="2">
    <source>
        <dbReference type="ARBA" id="ARBA00022723"/>
    </source>
</evidence>
<protein>
    <submittedName>
        <fullName evidence="5">HAD family hydrolase</fullName>
    </submittedName>
</protein>
<name>A0A7C3WRU2_9BACT</name>
<comment type="cofactor">
    <cofactor evidence="1">
        <name>Mg(2+)</name>
        <dbReference type="ChEBI" id="CHEBI:18420"/>
    </cofactor>
</comment>
<proteinExistence type="predicted"/>
<dbReference type="EMBL" id="DTHB01000053">
    <property type="protein sequence ID" value="HGB15374.1"/>
    <property type="molecule type" value="Genomic_DNA"/>
</dbReference>
<reference evidence="5" key="1">
    <citation type="journal article" date="2020" name="mSystems">
        <title>Genome- and Community-Level Interaction Insights into Carbon Utilization and Element Cycling Functions of Hydrothermarchaeota in Hydrothermal Sediment.</title>
        <authorList>
            <person name="Zhou Z."/>
            <person name="Liu Y."/>
            <person name="Xu W."/>
            <person name="Pan J."/>
            <person name="Luo Z.H."/>
            <person name="Li M."/>
        </authorList>
    </citation>
    <scope>NUCLEOTIDE SEQUENCE [LARGE SCALE GENOMIC DNA]</scope>
    <source>
        <strain evidence="5">SpSt-776</strain>
    </source>
</reference>
<evidence type="ECO:0000313" key="5">
    <source>
        <dbReference type="EMBL" id="HGB15374.1"/>
    </source>
</evidence>
<dbReference type="InterPro" id="IPR051400">
    <property type="entry name" value="HAD-like_hydrolase"/>
</dbReference>
<dbReference type="InterPro" id="IPR036412">
    <property type="entry name" value="HAD-like_sf"/>
</dbReference>
<evidence type="ECO:0000256" key="3">
    <source>
        <dbReference type="ARBA" id="ARBA00022801"/>
    </source>
</evidence>
<dbReference type="Gene3D" id="1.20.120.1600">
    <property type="match status" value="1"/>
</dbReference>
<dbReference type="GO" id="GO:0046872">
    <property type="term" value="F:metal ion binding"/>
    <property type="evidence" value="ECO:0007669"/>
    <property type="project" value="UniProtKB-KW"/>
</dbReference>
<keyword evidence="2" id="KW-0479">Metal-binding</keyword>
<evidence type="ECO:0000256" key="1">
    <source>
        <dbReference type="ARBA" id="ARBA00001946"/>
    </source>
</evidence>
<dbReference type="SUPFAM" id="SSF56784">
    <property type="entry name" value="HAD-like"/>
    <property type="match status" value="1"/>
</dbReference>
<organism evidence="5">
    <name type="scientific">Desulfobacca acetoxidans</name>
    <dbReference type="NCBI Taxonomy" id="60893"/>
    <lineage>
        <taxon>Bacteria</taxon>
        <taxon>Pseudomonadati</taxon>
        <taxon>Thermodesulfobacteriota</taxon>
        <taxon>Desulfobaccia</taxon>
        <taxon>Desulfobaccales</taxon>
        <taxon>Desulfobaccaceae</taxon>
        <taxon>Desulfobacca</taxon>
    </lineage>
</organism>
<dbReference type="NCBIfam" id="TIGR01549">
    <property type="entry name" value="HAD-SF-IA-v1"/>
    <property type="match status" value="1"/>
</dbReference>
<dbReference type="SFLD" id="SFLDG01129">
    <property type="entry name" value="C1.5:_HAD__Beta-PGM__Phosphata"/>
    <property type="match status" value="1"/>
</dbReference>
<dbReference type="SFLD" id="SFLDS00003">
    <property type="entry name" value="Haloacid_Dehalogenase"/>
    <property type="match status" value="1"/>
</dbReference>
<evidence type="ECO:0000256" key="4">
    <source>
        <dbReference type="ARBA" id="ARBA00022842"/>
    </source>
</evidence>
<comment type="caution">
    <text evidence="5">The sequence shown here is derived from an EMBL/GenBank/DDBJ whole genome shotgun (WGS) entry which is preliminary data.</text>
</comment>
<dbReference type="PANTHER" id="PTHR46470">
    <property type="entry name" value="N-ACYLNEURAMINATE-9-PHOSPHATASE"/>
    <property type="match status" value="1"/>
</dbReference>
<dbReference type="InterPro" id="IPR006439">
    <property type="entry name" value="HAD-SF_hydro_IA"/>
</dbReference>
<dbReference type="AlphaFoldDB" id="A0A7C3WRU2"/>
<keyword evidence="4" id="KW-0460">Magnesium</keyword>
<dbReference type="Pfam" id="PF00702">
    <property type="entry name" value="Hydrolase"/>
    <property type="match status" value="1"/>
</dbReference>
<dbReference type="InterPro" id="IPR023214">
    <property type="entry name" value="HAD_sf"/>
</dbReference>
<dbReference type="GO" id="GO:0016791">
    <property type="term" value="F:phosphatase activity"/>
    <property type="evidence" value="ECO:0007669"/>
    <property type="project" value="TreeGrafter"/>
</dbReference>
<keyword evidence="3 5" id="KW-0378">Hydrolase</keyword>
<gene>
    <name evidence="5" type="ORF">ENV62_09085</name>
</gene>
<dbReference type="Gene3D" id="3.40.50.1000">
    <property type="entry name" value="HAD superfamily/HAD-like"/>
    <property type="match status" value="1"/>
</dbReference>
<dbReference type="PANTHER" id="PTHR46470:SF2">
    <property type="entry name" value="GLYCERALDEHYDE 3-PHOSPHATE PHOSPHATASE"/>
    <property type="match status" value="1"/>
</dbReference>
<dbReference type="GO" id="GO:0044281">
    <property type="term" value="P:small molecule metabolic process"/>
    <property type="evidence" value="ECO:0007669"/>
    <property type="project" value="UniProtKB-ARBA"/>
</dbReference>